<dbReference type="PANTHER" id="PTHR28259:SF1">
    <property type="entry name" value="FLUORIDE EXPORT PROTEIN 1-RELATED"/>
    <property type="match status" value="1"/>
</dbReference>
<dbReference type="PANTHER" id="PTHR28259">
    <property type="entry name" value="FLUORIDE EXPORT PROTEIN 1-RELATED"/>
    <property type="match status" value="1"/>
</dbReference>
<gene>
    <name evidence="11" type="primary">fluC</name>
    <name evidence="11" type="synonym">crcB</name>
    <name evidence="12" type="ordered locus">MICA_2104</name>
</gene>
<dbReference type="Pfam" id="PF02537">
    <property type="entry name" value="CRCB"/>
    <property type="match status" value="1"/>
</dbReference>
<keyword evidence="8 11" id="KW-0407">Ion channel</keyword>
<organism evidence="12 13">
    <name type="scientific">Micavibrio aeruginosavorus (strain ARL-13)</name>
    <dbReference type="NCBI Taxonomy" id="856793"/>
    <lineage>
        <taxon>Bacteria</taxon>
        <taxon>Pseudomonadati</taxon>
        <taxon>Bdellovibrionota</taxon>
        <taxon>Bdellovibrionia</taxon>
        <taxon>Bdellovibrionales</taxon>
        <taxon>Pseudobdellovibrionaceae</taxon>
        <taxon>Micavibrio</taxon>
    </lineage>
</organism>
<dbReference type="eggNOG" id="COG0239">
    <property type="taxonomic scope" value="Bacteria"/>
</dbReference>
<keyword evidence="2 11" id="KW-1003">Cell membrane</keyword>
<dbReference type="AlphaFoldDB" id="G2KQT3"/>
<keyword evidence="3 11" id="KW-0997">Cell inner membrane</keyword>
<feature type="transmembrane region" description="Helical" evidence="11">
    <location>
        <begin position="34"/>
        <end position="56"/>
    </location>
</feature>
<evidence type="ECO:0000256" key="2">
    <source>
        <dbReference type="ARBA" id="ARBA00022475"/>
    </source>
</evidence>
<dbReference type="NCBIfam" id="NF010791">
    <property type="entry name" value="PRK14195.1"/>
    <property type="match status" value="1"/>
</dbReference>
<keyword evidence="7 11" id="KW-0472">Membrane</keyword>
<keyword evidence="11" id="KW-0813">Transport</keyword>
<evidence type="ECO:0000313" key="12">
    <source>
        <dbReference type="EMBL" id="AEP10411.1"/>
    </source>
</evidence>
<keyword evidence="11" id="KW-0915">Sodium</keyword>
<evidence type="ECO:0000256" key="1">
    <source>
        <dbReference type="ARBA" id="ARBA00004651"/>
    </source>
</evidence>
<dbReference type="Proteomes" id="UP000009286">
    <property type="component" value="Chromosome"/>
</dbReference>
<dbReference type="NCBIfam" id="TIGR00494">
    <property type="entry name" value="crcB"/>
    <property type="match status" value="1"/>
</dbReference>
<keyword evidence="6 11" id="KW-0406">Ion transport</keyword>
<comment type="similarity">
    <text evidence="9 11">Belongs to the fluoride channel Fluc/FEX (TC 1.A.43) family.</text>
</comment>
<dbReference type="KEGG" id="mai:MICA_2104"/>
<evidence type="ECO:0000313" key="13">
    <source>
        <dbReference type="Proteomes" id="UP000009286"/>
    </source>
</evidence>
<dbReference type="GO" id="GO:0046872">
    <property type="term" value="F:metal ion binding"/>
    <property type="evidence" value="ECO:0007669"/>
    <property type="project" value="UniProtKB-KW"/>
</dbReference>
<evidence type="ECO:0000256" key="3">
    <source>
        <dbReference type="ARBA" id="ARBA00022519"/>
    </source>
</evidence>
<name>G2KQT3_MICAA</name>
<dbReference type="InterPro" id="IPR003691">
    <property type="entry name" value="FluC"/>
</dbReference>
<keyword evidence="4 11" id="KW-0812">Transmembrane</keyword>
<dbReference type="HAMAP" id="MF_00454">
    <property type="entry name" value="FluC"/>
    <property type="match status" value="1"/>
</dbReference>
<evidence type="ECO:0000256" key="6">
    <source>
        <dbReference type="ARBA" id="ARBA00023065"/>
    </source>
</evidence>
<dbReference type="GO" id="GO:0062054">
    <property type="term" value="F:fluoride channel activity"/>
    <property type="evidence" value="ECO:0007669"/>
    <property type="project" value="UniProtKB-UniRule"/>
</dbReference>
<evidence type="ECO:0000256" key="8">
    <source>
        <dbReference type="ARBA" id="ARBA00023303"/>
    </source>
</evidence>
<feature type="transmembrane region" description="Helical" evidence="11">
    <location>
        <begin position="68"/>
        <end position="91"/>
    </location>
</feature>
<comment type="catalytic activity">
    <reaction evidence="10">
        <text>fluoride(in) = fluoride(out)</text>
        <dbReference type="Rhea" id="RHEA:76159"/>
        <dbReference type="ChEBI" id="CHEBI:17051"/>
    </reaction>
    <physiologicalReaction direction="left-to-right" evidence="10">
        <dbReference type="Rhea" id="RHEA:76160"/>
    </physiologicalReaction>
</comment>
<dbReference type="RefSeq" id="WP_014103634.1">
    <property type="nucleotide sequence ID" value="NC_016026.1"/>
</dbReference>
<evidence type="ECO:0000256" key="7">
    <source>
        <dbReference type="ARBA" id="ARBA00023136"/>
    </source>
</evidence>
<keyword evidence="5 11" id="KW-1133">Transmembrane helix</keyword>
<sequence>MQTILAIAAGGAIGSVLRHMLNNGVAVLVPSGFPWGILACNVIGSTLMGVLVGLFALSAEASAPWRAFLMVGVLGGFTTFSAFSADTILLWERGAFGQAALYVALSVGLSLAGLVAGLACVRGILS</sequence>
<dbReference type="EMBL" id="CP002382">
    <property type="protein sequence ID" value="AEP10411.1"/>
    <property type="molecule type" value="Genomic_DNA"/>
</dbReference>
<evidence type="ECO:0000256" key="11">
    <source>
        <dbReference type="HAMAP-Rule" id="MF_00454"/>
    </source>
</evidence>
<feature type="binding site" evidence="11">
    <location>
        <position position="78"/>
    </location>
    <ligand>
        <name>Na(+)</name>
        <dbReference type="ChEBI" id="CHEBI:29101"/>
        <note>structural</note>
    </ligand>
</feature>
<dbReference type="STRING" id="856793.MICA_2104"/>
<evidence type="ECO:0000256" key="10">
    <source>
        <dbReference type="ARBA" id="ARBA00035585"/>
    </source>
</evidence>
<evidence type="ECO:0000256" key="9">
    <source>
        <dbReference type="ARBA" id="ARBA00035120"/>
    </source>
</evidence>
<proteinExistence type="inferred from homology"/>
<comment type="function">
    <text evidence="11">Fluoride-specific ion channel. Important for reducing fluoride concentration in the cell, thus reducing its toxicity.</text>
</comment>
<reference evidence="12 13" key="1">
    <citation type="journal article" date="2011" name="BMC Genomics">
        <title>Genomic insights into an obligate epibiotic bacterial predator: Micavibrio aeruginosavorus ARL-13.</title>
        <authorList>
            <person name="Wang Z."/>
            <person name="Kadouri D."/>
            <person name="Wu M."/>
        </authorList>
    </citation>
    <scope>NUCLEOTIDE SEQUENCE [LARGE SCALE GENOMIC DNA]</scope>
    <source>
        <strain evidence="12 13">ARL-13</strain>
    </source>
</reference>
<evidence type="ECO:0000256" key="4">
    <source>
        <dbReference type="ARBA" id="ARBA00022692"/>
    </source>
</evidence>
<evidence type="ECO:0000256" key="5">
    <source>
        <dbReference type="ARBA" id="ARBA00022989"/>
    </source>
</evidence>
<feature type="transmembrane region" description="Helical" evidence="11">
    <location>
        <begin position="103"/>
        <end position="125"/>
    </location>
</feature>
<comment type="activity regulation">
    <text evidence="11">Na(+) is not transported, but it plays an essential structural role and its presence is essential for fluoride channel function.</text>
</comment>
<keyword evidence="11" id="KW-0479">Metal-binding</keyword>
<accession>G2KQT3</accession>
<dbReference type="NCBIfam" id="NF010805">
    <property type="entry name" value="PRK14209.1"/>
    <property type="match status" value="1"/>
</dbReference>
<feature type="binding site" evidence="11">
    <location>
        <position position="75"/>
    </location>
    <ligand>
        <name>Na(+)</name>
        <dbReference type="ChEBI" id="CHEBI:29101"/>
        <note>structural</note>
    </ligand>
</feature>
<dbReference type="GO" id="GO:0140114">
    <property type="term" value="P:cellular detoxification of fluoride"/>
    <property type="evidence" value="ECO:0007669"/>
    <property type="project" value="UniProtKB-UniRule"/>
</dbReference>
<dbReference type="HOGENOM" id="CLU_114342_2_3_5"/>
<protein>
    <recommendedName>
        <fullName evidence="11">Fluoride-specific ion channel FluC</fullName>
    </recommendedName>
</protein>
<dbReference type="GO" id="GO:0005886">
    <property type="term" value="C:plasma membrane"/>
    <property type="evidence" value="ECO:0007669"/>
    <property type="project" value="UniProtKB-SubCell"/>
</dbReference>
<comment type="subcellular location">
    <subcellularLocation>
        <location evidence="11">Cell inner membrane</location>
        <topology evidence="11">Multi-pass membrane protein</topology>
    </subcellularLocation>
    <subcellularLocation>
        <location evidence="1">Cell membrane</location>
        <topology evidence="1">Multi-pass membrane protein</topology>
    </subcellularLocation>
</comment>
<dbReference type="OrthoDB" id="9806299at2"/>
<keyword evidence="13" id="KW-1185">Reference proteome</keyword>